<dbReference type="OrthoDB" id="9773461at2"/>
<evidence type="ECO:0000256" key="9">
    <source>
        <dbReference type="PIRSR" id="PIRSR000196-1"/>
    </source>
</evidence>
<feature type="binding site" evidence="10">
    <location>
        <begin position="222"/>
        <end position="223"/>
    </location>
    <ligand>
        <name>FAD</name>
        <dbReference type="ChEBI" id="CHEBI:57692"/>
    </ligand>
</feature>
<feature type="binding site" evidence="10">
    <location>
        <position position="197"/>
    </location>
    <ligand>
        <name>FAD</name>
        <dbReference type="ChEBI" id="CHEBI:57692"/>
    </ligand>
</feature>
<evidence type="ECO:0000256" key="10">
    <source>
        <dbReference type="PIRSR" id="PIRSR000196-2"/>
    </source>
</evidence>
<evidence type="ECO:0000313" key="13">
    <source>
        <dbReference type="Proteomes" id="UP000040453"/>
    </source>
</evidence>
<keyword evidence="3" id="KW-0285">Flavoprotein</keyword>
<dbReference type="Pfam" id="PF01619">
    <property type="entry name" value="Pro_dh"/>
    <property type="match status" value="1"/>
</dbReference>
<dbReference type="GO" id="GO:0004657">
    <property type="term" value="F:proline dehydrogenase activity"/>
    <property type="evidence" value="ECO:0007669"/>
    <property type="project" value="UniProtKB-EC"/>
</dbReference>
<dbReference type="InterPro" id="IPR008219">
    <property type="entry name" value="PRODH_bac_arc"/>
</dbReference>
<keyword evidence="6" id="KW-0560">Oxidoreductase</keyword>
<sequence>MANLARNFFIGLSNNDFLNKSARKFGTRFGAERFVAGTVFDAIVPVIRELNQKQISCTMDHLGEFVTDRNEAVHAKEKIIAMLRQIKEEHLDCHISIKLTQLGLDIEESFCIENVEQILDVAHACDIFVNIDMEKYIHYEKTLEILKSLRKSYTNVGTVIQTYLLDAEKDLSGLEDVRLRIVKGAYKEDSTVAYSSKEDIDKNFLMIAKKRLLGKAFTSIATHDHRIIQELKEFIEEHHISKDRFEFQMLYGFRVDMQHQLVKEGFRFCTYIPFGEDWFGYFMRRLAERPQNLNLLMKDVFYTEEDKLKKQPIIIGTAALTLLLFLGRRRKKEQNN</sequence>
<evidence type="ECO:0000256" key="1">
    <source>
        <dbReference type="ARBA" id="ARBA00004739"/>
    </source>
</evidence>
<evidence type="ECO:0000256" key="3">
    <source>
        <dbReference type="ARBA" id="ARBA00022630"/>
    </source>
</evidence>
<comment type="pathway">
    <text evidence="1">Amino-acid degradation; L-proline degradation into L-glutamate; L-glutamate from L-proline: step 1/2.</text>
</comment>
<evidence type="ECO:0000256" key="8">
    <source>
        <dbReference type="ARBA" id="ARBA00048779"/>
    </source>
</evidence>
<evidence type="ECO:0000256" key="5">
    <source>
        <dbReference type="ARBA" id="ARBA00022827"/>
    </source>
</evidence>
<dbReference type="GO" id="GO:0000166">
    <property type="term" value="F:nucleotide binding"/>
    <property type="evidence" value="ECO:0007669"/>
    <property type="project" value="UniProtKB-KW"/>
</dbReference>
<feature type="binding site" evidence="10">
    <location>
        <position position="161"/>
    </location>
    <ligand>
        <name>FAD</name>
        <dbReference type="ChEBI" id="CHEBI:57692"/>
    </ligand>
</feature>
<evidence type="ECO:0000256" key="4">
    <source>
        <dbReference type="ARBA" id="ARBA00022741"/>
    </source>
</evidence>
<dbReference type="STRING" id="545501.BN997_03935"/>
<keyword evidence="5 10" id="KW-0274">FAD</keyword>
<evidence type="ECO:0000259" key="11">
    <source>
        <dbReference type="Pfam" id="PF01619"/>
    </source>
</evidence>
<dbReference type="Gene3D" id="3.20.20.220">
    <property type="match status" value="1"/>
</dbReference>
<feature type="domain" description="Proline dehydrogenase" evidence="11">
    <location>
        <begin position="47"/>
        <end position="292"/>
    </location>
</feature>
<gene>
    <name evidence="12" type="primary">fadM</name>
    <name evidence="12" type="ORF">BN997_03935</name>
</gene>
<dbReference type="InterPro" id="IPR002872">
    <property type="entry name" value="Proline_DH_dom"/>
</dbReference>
<dbReference type="EMBL" id="CDGG01000001">
    <property type="protein sequence ID" value="CEI84002.1"/>
    <property type="molecule type" value="Genomic_DNA"/>
</dbReference>
<dbReference type="InterPro" id="IPR015659">
    <property type="entry name" value="Proline_oxidase"/>
</dbReference>
<evidence type="ECO:0000313" key="12">
    <source>
        <dbReference type="EMBL" id="CEI84002.1"/>
    </source>
</evidence>
<reference evidence="12 13" key="1">
    <citation type="submission" date="2014-11" db="EMBL/GenBank/DDBJ databases">
        <authorList>
            <person name="Urmite Genomes Urmite Genomes"/>
        </authorList>
    </citation>
    <scope>NUCLEOTIDE SEQUENCE [LARGE SCALE GENOMIC DNA]</scope>
    <source>
        <strain evidence="12 13">Oc5</strain>
    </source>
</reference>
<dbReference type="RefSeq" id="WP_042534548.1">
    <property type="nucleotide sequence ID" value="NZ_CAXOIH010000001.1"/>
</dbReference>
<dbReference type="PIRSF" id="PIRSF000196">
    <property type="entry name" value="Pro_dehydrog"/>
    <property type="match status" value="1"/>
</dbReference>
<dbReference type="AlphaFoldDB" id="A0A0A1MX68"/>
<dbReference type="GO" id="GO:0010133">
    <property type="term" value="P:L-proline catabolic process to L-glutamate"/>
    <property type="evidence" value="ECO:0007669"/>
    <property type="project" value="UniProtKB-UniPathway"/>
</dbReference>
<dbReference type="SUPFAM" id="SSF51730">
    <property type="entry name" value="FAD-linked oxidoreductase"/>
    <property type="match status" value="1"/>
</dbReference>
<keyword evidence="4 10" id="KW-0547">Nucleotide-binding</keyword>
<evidence type="ECO:0000256" key="6">
    <source>
        <dbReference type="ARBA" id="ARBA00023002"/>
    </source>
</evidence>
<comment type="cofactor">
    <cofactor evidence="10">
        <name>FAD</name>
        <dbReference type="ChEBI" id="CHEBI:57692"/>
    </cofactor>
    <text evidence="10">Binds 1 FAD per subunit.</text>
</comment>
<evidence type="ECO:0000256" key="2">
    <source>
        <dbReference type="ARBA" id="ARBA00012695"/>
    </source>
</evidence>
<proteinExistence type="predicted"/>
<feature type="binding site" evidence="9">
    <location>
        <position position="285"/>
    </location>
    <ligand>
        <name>substrate</name>
    </ligand>
</feature>
<dbReference type="UniPathway" id="UPA00261">
    <property type="reaction ID" value="UER00373"/>
</dbReference>
<accession>A0A0A1MX68</accession>
<comment type="catalytic activity">
    <reaction evidence="8">
        <text>L-proline + a quinone = (S)-1-pyrroline-5-carboxylate + a quinol + H(+)</text>
        <dbReference type="Rhea" id="RHEA:23784"/>
        <dbReference type="ChEBI" id="CHEBI:15378"/>
        <dbReference type="ChEBI" id="CHEBI:17388"/>
        <dbReference type="ChEBI" id="CHEBI:24646"/>
        <dbReference type="ChEBI" id="CHEBI:60039"/>
        <dbReference type="ChEBI" id="CHEBI:132124"/>
        <dbReference type="EC" id="1.5.5.2"/>
    </reaction>
</comment>
<dbReference type="Proteomes" id="UP000040453">
    <property type="component" value="Unassembled WGS sequence"/>
</dbReference>
<feature type="binding site" evidence="9">
    <location>
        <position position="98"/>
    </location>
    <ligand>
        <name>substrate</name>
    </ligand>
</feature>
<organism evidence="12 13">
    <name type="scientific">Oceanobacillus oncorhynchi</name>
    <dbReference type="NCBI Taxonomy" id="545501"/>
    <lineage>
        <taxon>Bacteria</taxon>
        <taxon>Bacillati</taxon>
        <taxon>Bacillota</taxon>
        <taxon>Bacilli</taxon>
        <taxon>Bacillales</taxon>
        <taxon>Bacillaceae</taxon>
        <taxon>Oceanobacillus</taxon>
    </lineage>
</organism>
<dbReference type="EC" id="1.5.5.2" evidence="2"/>
<feature type="binding site" evidence="10">
    <location>
        <position position="133"/>
    </location>
    <ligand>
        <name>FAD</name>
        <dbReference type="ChEBI" id="CHEBI:57692"/>
    </ligand>
</feature>
<dbReference type="InterPro" id="IPR029041">
    <property type="entry name" value="FAD-linked_oxidoreductase-like"/>
</dbReference>
<dbReference type="PANTHER" id="PTHR13914">
    <property type="entry name" value="PROLINE OXIDASE"/>
    <property type="match status" value="1"/>
</dbReference>
<evidence type="ECO:0000256" key="7">
    <source>
        <dbReference type="ARBA" id="ARBA00023062"/>
    </source>
</evidence>
<dbReference type="PANTHER" id="PTHR13914:SF0">
    <property type="entry name" value="PROLINE DEHYDROGENASE 1, MITOCHONDRIAL"/>
    <property type="match status" value="1"/>
</dbReference>
<protein>
    <recommendedName>
        <fullName evidence="2">proline dehydrogenase</fullName>
        <ecNumber evidence="2">1.5.5.2</ecNumber>
    </recommendedName>
</protein>
<feature type="binding site" evidence="10">
    <location>
        <begin position="183"/>
        <end position="185"/>
    </location>
    <ligand>
        <name>FAD</name>
        <dbReference type="ChEBI" id="CHEBI:57692"/>
    </ligand>
</feature>
<feature type="binding site" evidence="9">
    <location>
        <position position="284"/>
    </location>
    <ligand>
        <name>substrate</name>
    </ligand>
</feature>
<keyword evidence="7" id="KW-0642">Proline metabolism</keyword>
<keyword evidence="13" id="KW-1185">Reference proteome</keyword>
<name>A0A0A1MX68_9BACI</name>